<dbReference type="AlphaFoldDB" id="A0A1T0C648"/>
<gene>
    <name evidence="1" type="ORF">B0686_09050</name>
</gene>
<accession>A0A1T0C648</accession>
<dbReference type="Proteomes" id="UP000190652">
    <property type="component" value="Unassembled WGS sequence"/>
</dbReference>
<evidence type="ECO:0000313" key="1">
    <source>
        <dbReference type="EMBL" id="OOS17561.1"/>
    </source>
</evidence>
<name>A0A1T0C648_STRMT</name>
<reference evidence="1 2" key="1">
    <citation type="submission" date="2017-02" db="EMBL/GenBank/DDBJ databases">
        <title>Draft genome sequence of Streptococcus mitis CCUG 63687.</title>
        <authorList>
            <person name="Salva-Serra F."/>
            <person name="Engstrom-Jakobsson H."/>
            <person name="Thorell K."/>
            <person name="Jaen-Luchoro D."/>
            <person name="Gonzales-Siles L."/>
            <person name="Karlsson R."/>
            <person name="Yazdan S."/>
            <person name="Boulund F."/>
            <person name="Johnning A."/>
            <person name="Engstrand L."/>
            <person name="Kristiansson E."/>
            <person name="Moore E."/>
        </authorList>
    </citation>
    <scope>NUCLEOTIDE SEQUENCE [LARGE SCALE GENOMIC DNA]</scope>
    <source>
        <strain evidence="1 2">CCUG 63687</strain>
    </source>
</reference>
<protein>
    <submittedName>
        <fullName evidence="1">Uncharacterized protein</fullName>
    </submittedName>
</protein>
<evidence type="ECO:0000313" key="2">
    <source>
        <dbReference type="Proteomes" id="UP000190652"/>
    </source>
</evidence>
<sequence length="101" mass="11397">MTLNIKEIQEQGGRLGDVLPRIELVRQLSNSLIMAKNNGVDTDILSGQMTEGLGVIRDQMEQLYRELDGIAVYLLNCENFEELGYKSDENSRCNESDSSRN</sequence>
<organism evidence="1 2">
    <name type="scientific">Streptococcus mitis</name>
    <dbReference type="NCBI Taxonomy" id="28037"/>
    <lineage>
        <taxon>Bacteria</taxon>
        <taxon>Bacillati</taxon>
        <taxon>Bacillota</taxon>
        <taxon>Bacilli</taxon>
        <taxon>Lactobacillales</taxon>
        <taxon>Streptococcaceae</taxon>
        <taxon>Streptococcus</taxon>
        <taxon>Streptococcus mitis group</taxon>
    </lineage>
</organism>
<proteinExistence type="predicted"/>
<comment type="caution">
    <text evidence="1">The sequence shown here is derived from an EMBL/GenBank/DDBJ whole genome shotgun (WGS) entry which is preliminary data.</text>
</comment>
<dbReference type="EMBL" id="MUYO01000004">
    <property type="protein sequence ID" value="OOS17561.1"/>
    <property type="molecule type" value="Genomic_DNA"/>
</dbReference>
<dbReference type="RefSeq" id="WP_237397639.1">
    <property type="nucleotide sequence ID" value="NZ_CP028415.1"/>
</dbReference>